<comment type="subcellular location">
    <subcellularLocation>
        <location evidence="1">Nucleus</location>
    </subcellularLocation>
</comment>
<keyword evidence="4" id="KW-0804">Transcription</keyword>
<keyword evidence="5" id="KW-0539">Nucleus</keyword>
<dbReference type="PANTHER" id="PTHR47338">
    <property type="entry name" value="ZN(II)2CYS6 TRANSCRIPTION FACTOR (EUROFUNG)-RELATED"/>
    <property type="match status" value="1"/>
</dbReference>
<keyword evidence="2" id="KW-0479">Metal-binding</keyword>
<feature type="region of interest" description="Disordered" evidence="6">
    <location>
        <begin position="174"/>
        <end position="198"/>
    </location>
</feature>
<evidence type="ECO:0000256" key="3">
    <source>
        <dbReference type="ARBA" id="ARBA00023015"/>
    </source>
</evidence>
<dbReference type="PANTHER" id="PTHR47338:SF23">
    <property type="entry name" value="ZN(II)2CYS6 TRANSCRIPTION FACTOR (EUROFUNG)"/>
    <property type="match status" value="1"/>
</dbReference>
<evidence type="ECO:0000256" key="5">
    <source>
        <dbReference type="ARBA" id="ARBA00023242"/>
    </source>
</evidence>
<dbReference type="EMBL" id="JAKJXO020000016">
    <property type="protein sequence ID" value="KAL1595293.1"/>
    <property type="molecule type" value="Genomic_DNA"/>
</dbReference>
<evidence type="ECO:0000259" key="7">
    <source>
        <dbReference type="SMART" id="SM00906"/>
    </source>
</evidence>
<comment type="caution">
    <text evidence="8">The sequence shown here is derived from an EMBL/GenBank/DDBJ whole genome shotgun (WGS) entry which is preliminary data.</text>
</comment>
<protein>
    <recommendedName>
        <fullName evidence="7">Xylanolytic transcriptional activator regulatory domain-containing protein</fullName>
    </recommendedName>
</protein>
<dbReference type="CDD" id="cd12148">
    <property type="entry name" value="fungal_TF_MHR"/>
    <property type="match status" value="1"/>
</dbReference>
<organism evidence="8 9">
    <name type="scientific">Paraconiothyrium brasiliense</name>
    <dbReference type="NCBI Taxonomy" id="300254"/>
    <lineage>
        <taxon>Eukaryota</taxon>
        <taxon>Fungi</taxon>
        <taxon>Dikarya</taxon>
        <taxon>Ascomycota</taxon>
        <taxon>Pezizomycotina</taxon>
        <taxon>Dothideomycetes</taxon>
        <taxon>Pleosporomycetidae</taxon>
        <taxon>Pleosporales</taxon>
        <taxon>Massarineae</taxon>
        <taxon>Didymosphaeriaceae</taxon>
        <taxon>Paraconiothyrium</taxon>
    </lineage>
</organism>
<evidence type="ECO:0000313" key="9">
    <source>
        <dbReference type="Proteomes" id="UP001521785"/>
    </source>
</evidence>
<dbReference type="InterPro" id="IPR050815">
    <property type="entry name" value="TF_fung"/>
</dbReference>
<keyword evidence="9" id="KW-1185">Reference proteome</keyword>
<evidence type="ECO:0000256" key="1">
    <source>
        <dbReference type="ARBA" id="ARBA00004123"/>
    </source>
</evidence>
<dbReference type="Proteomes" id="UP001521785">
    <property type="component" value="Unassembled WGS sequence"/>
</dbReference>
<sequence length="540" mass="60989">MVVAASKFVPNASISAGDTTQARSRVIVSAMDDLCLESLQALIVIAYTDIGDGNAAKAWSIIGSLTRTVEYSQLAQEREDTEYQPLCQPFEVLDHTSNWTELEERRRIFWNVFNLDRFCSVAMSWSTSLTSADVHRRLPCDGHLWRKEQGVTTPYFGIWDKSAGRMGYPIGFLVEDDGPPPQSNGNPIPDAASSQSPKLADMSNVGAFAYRIEATESMSRVVSYFLQPKVGMRSQQEISAWLTRFKELDLRLVHWKMLLPQKWKSNPNMTRPVPLMDPNLTLAHVTHNTSMILLHQLIAYPPSHWAFRSRLPSSCSVEACYSAGIEIATITQRYLANSPQGCPVASQFAFCIFIAGRMLLVHWRSNPDNDLPNDFWSLVQCLEEMSKRWTGFSRVLAAEQNLSGRYAARLKELYISCVRNEGFQIRVADYTNEITYTVKNAHGPVPQRQPVPLREAYAHPNIHIPSANNLEWHVQQTKPPANAEAFRTMSMDMSQIDNLEDVDLDTLPQIMQDQQYVNMDRIIAFDDGSMFAGTVDTSMF</sequence>
<keyword evidence="3" id="KW-0805">Transcription regulation</keyword>
<reference evidence="8 9" key="1">
    <citation type="submission" date="2024-02" db="EMBL/GenBank/DDBJ databases">
        <title>De novo assembly and annotation of 12 fungi associated with fruit tree decline syndrome in Ontario, Canada.</title>
        <authorList>
            <person name="Sulman M."/>
            <person name="Ellouze W."/>
            <person name="Ilyukhin E."/>
        </authorList>
    </citation>
    <scope>NUCLEOTIDE SEQUENCE [LARGE SCALE GENOMIC DNA]</scope>
    <source>
        <strain evidence="8 9">M42-189</strain>
    </source>
</reference>
<accession>A0ABR3QTF9</accession>
<dbReference type="Pfam" id="PF04082">
    <property type="entry name" value="Fungal_trans"/>
    <property type="match status" value="1"/>
</dbReference>
<dbReference type="SMART" id="SM00906">
    <property type="entry name" value="Fungal_trans"/>
    <property type="match status" value="1"/>
</dbReference>
<feature type="domain" description="Xylanolytic transcriptional activator regulatory" evidence="7">
    <location>
        <begin position="58"/>
        <end position="145"/>
    </location>
</feature>
<evidence type="ECO:0000256" key="6">
    <source>
        <dbReference type="SAM" id="MobiDB-lite"/>
    </source>
</evidence>
<evidence type="ECO:0000256" key="2">
    <source>
        <dbReference type="ARBA" id="ARBA00022723"/>
    </source>
</evidence>
<evidence type="ECO:0000256" key="4">
    <source>
        <dbReference type="ARBA" id="ARBA00023163"/>
    </source>
</evidence>
<gene>
    <name evidence="8" type="ORF">SLS60_009983</name>
</gene>
<name>A0ABR3QTF9_9PLEO</name>
<evidence type="ECO:0000313" key="8">
    <source>
        <dbReference type="EMBL" id="KAL1595293.1"/>
    </source>
</evidence>
<dbReference type="InterPro" id="IPR007219">
    <property type="entry name" value="XnlR_reg_dom"/>
</dbReference>
<proteinExistence type="predicted"/>